<protein>
    <recommendedName>
        <fullName evidence="4">Lipocalin-like domain-containing protein</fullName>
    </recommendedName>
</protein>
<evidence type="ECO:0008006" key="4">
    <source>
        <dbReference type="Google" id="ProtNLM"/>
    </source>
</evidence>
<feature type="chain" id="PRO_5046715702" description="Lipocalin-like domain-containing protein" evidence="1">
    <location>
        <begin position="24"/>
        <end position="200"/>
    </location>
</feature>
<keyword evidence="3" id="KW-1185">Reference proteome</keyword>
<accession>A0ABW5IVF4</accession>
<evidence type="ECO:0000313" key="3">
    <source>
        <dbReference type="Proteomes" id="UP001597468"/>
    </source>
</evidence>
<keyword evidence="1" id="KW-0732">Signal</keyword>
<proteinExistence type="predicted"/>
<comment type="caution">
    <text evidence="2">The sequence shown here is derived from an EMBL/GenBank/DDBJ whole genome shotgun (WGS) entry which is preliminary data.</text>
</comment>
<reference evidence="3" key="1">
    <citation type="journal article" date="2019" name="Int. J. Syst. Evol. Microbiol.">
        <title>The Global Catalogue of Microorganisms (GCM) 10K type strain sequencing project: providing services to taxonomists for standard genome sequencing and annotation.</title>
        <authorList>
            <consortium name="The Broad Institute Genomics Platform"/>
            <consortium name="The Broad Institute Genome Sequencing Center for Infectious Disease"/>
            <person name="Wu L."/>
            <person name="Ma J."/>
        </authorList>
    </citation>
    <scope>NUCLEOTIDE SEQUENCE [LARGE SCALE GENOMIC DNA]</scope>
    <source>
        <strain evidence="3">KCTC 42585</strain>
    </source>
</reference>
<organism evidence="2 3">
    <name type="scientific">Salinimicrobium flavum</name>
    <dbReference type="NCBI Taxonomy" id="1737065"/>
    <lineage>
        <taxon>Bacteria</taxon>
        <taxon>Pseudomonadati</taxon>
        <taxon>Bacteroidota</taxon>
        <taxon>Flavobacteriia</taxon>
        <taxon>Flavobacteriales</taxon>
        <taxon>Flavobacteriaceae</taxon>
        <taxon>Salinimicrobium</taxon>
    </lineage>
</organism>
<dbReference type="EMBL" id="JBHULT010000006">
    <property type="protein sequence ID" value="MFD2517657.1"/>
    <property type="molecule type" value="Genomic_DNA"/>
</dbReference>
<evidence type="ECO:0000313" key="2">
    <source>
        <dbReference type="EMBL" id="MFD2517657.1"/>
    </source>
</evidence>
<name>A0ABW5IVF4_9FLAO</name>
<dbReference type="PROSITE" id="PS51257">
    <property type="entry name" value="PROKAR_LIPOPROTEIN"/>
    <property type="match status" value="1"/>
</dbReference>
<feature type="signal peptide" evidence="1">
    <location>
        <begin position="1"/>
        <end position="23"/>
    </location>
</feature>
<dbReference type="Proteomes" id="UP001597468">
    <property type="component" value="Unassembled WGS sequence"/>
</dbReference>
<dbReference type="RefSeq" id="WP_380750239.1">
    <property type="nucleotide sequence ID" value="NZ_JBHULT010000006.1"/>
</dbReference>
<sequence>MKKILLNAVAGIMMAPLFIACSADEMSSDVNELNVSGTASGEDVQIMTSDLVGIWNMYSMSSLEDTVDFDQDGNYTNDLLEETDCFDAMYFDFENTGNVTTTQSRLFFSAATGMFSCQTTKNYSATYSVEEGNILTINFTVNNVDYTETRSISLYTENGIQFLKVTLTKAETNAAVYVAPDPGNTVASEIQKIEMIYKKQ</sequence>
<gene>
    <name evidence="2" type="ORF">ACFSTG_07110</name>
</gene>
<evidence type="ECO:0000256" key="1">
    <source>
        <dbReference type="SAM" id="SignalP"/>
    </source>
</evidence>